<keyword evidence="5 9" id="KW-0812">Transmembrane</keyword>
<feature type="domain" description="L27" evidence="10">
    <location>
        <begin position="1"/>
        <end position="19"/>
    </location>
</feature>
<sequence length="533" mass="56907">MSNLLSVYDSAASTPEEDPFTQVNDVIAGWLNTGYDSSIVWVLSALLLGVGLYYSIRTNFMQIRLFPHMVKVIFKSRKGAKGGISSFQAFTIGIAERVGTGSIAGIALAVVAGGPGSVFWMWVVATLGMATAFIESTLAQLFKVRNGDGTFRGGPSYYIMRGLGSRRWGMIFSVLLIFTYGCTFEMVQANSMAQLAHVSFGIPTWVSALILVVMILPLLVGGIRRIARFSEWLAPLMAVIYICMGLLVLVINFREIPYVFEQIFASAFGQGDYVPPAVAGAGGAFIAALTQGVKRGLYTNEAGMGAVPNAAATATVEHPVTQGMIQSLAVFVDTMMICTTTAFIILLSTPFWDPARGSDVNGTALTNDSLVSTLGYDNPAIKTVIAVVIMVMMIAFGYSTILGNYTYAESNWGFLVGRSKSTVPVRLLAIISSALGAVLPLAAAWALSDWVFSVMAVVNLAALVLLGKWAVGALRDYEAQRREGKTPVFCSRNNSYLPGVLPTEVWEVPGGHDPSWVTADEPPVGSVSPGSAS</sequence>
<proteinExistence type="inferred from homology"/>
<feature type="transmembrane region" description="Helical" evidence="9">
    <location>
        <begin position="273"/>
        <end position="290"/>
    </location>
</feature>
<dbReference type="EMBL" id="JABCUS010000008">
    <property type="protein sequence ID" value="NMX03237.1"/>
    <property type="molecule type" value="Genomic_DNA"/>
</dbReference>
<evidence type="ECO:0000256" key="9">
    <source>
        <dbReference type="RuleBase" id="RU363064"/>
    </source>
</evidence>
<dbReference type="GO" id="GO:0005283">
    <property type="term" value="F:amino acid:sodium symporter activity"/>
    <property type="evidence" value="ECO:0007669"/>
    <property type="project" value="InterPro"/>
</dbReference>
<dbReference type="PRINTS" id="PR00175">
    <property type="entry name" value="NAALASMPORT"/>
</dbReference>
<feature type="transmembrane region" description="Helical" evidence="9">
    <location>
        <begin position="38"/>
        <end position="56"/>
    </location>
</feature>
<dbReference type="PANTHER" id="PTHR30330:SF1">
    <property type="entry name" value="AMINO-ACID CARRIER PROTEIN ALST"/>
    <property type="match status" value="1"/>
</dbReference>
<comment type="subcellular location">
    <subcellularLocation>
        <location evidence="1 9">Cell membrane</location>
        <topology evidence="1 9">Multi-pass membrane protein</topology>
    </subcellularLocation>
</comment>
<organism evidence="11 12">
    <name type="scientific">Mobiluncus mulieris</name>
    <dbReference type="NCBI Taxonomy" id="2052"/>
    <lineage>
        <taxon>Bacteria</taxon>
        <taxon>Bacillati</taxon>
        <taxon>Actinomycetota</taxon>
        <taxon>Actinomycetes</taxon>
        <taxon>Actinomycetales</taxon>
        <taxon>Actinomycetaceae</taxon>
        <taxon>Mobiluncus</taxon>
    </lineage>
</organism>
<evidence type="ECO:0000256" key="7">
    <source>
        <dbReference type="ARBA" id="ARBA00022989"/>
    </source>
</evidence>
<evidence type="ECO:0000313" key="12">
    <source>
        <dbReference type="Proteomes" id="UP000575397"/>
    </source>
</evidence>
<feature type="transmembrane region" description="Helical" evidence="9">
    <location>
        <begin position="119"/>
        <end position="142"/>
    </location>
</feature>
<dbReference type="InterPro" id="IPR004172">
    <property type="entry name" value="L27_dom"/>
</dbReference>
<keyword evidence="7 9" id="KW-1133">Transmembrane helix</keyword>
<dbReference type="FunFam" id="1.20.1740.10:FF:000004">
    <property type="entry name" value="Sodium:alanine symporter family protein"/>
    <property type="match status" value="1"/>
</dbReference>
<dbReference type="Gene3D" id="1.20.1740.10">
    <property type="entry name" value="Amino acid/polyamine transporter I"/>
    <property type="match status" value="1"/>
</dbReference>
<feature type="transmembrane region" description="Helical" evidence="9">
    <location>
        <begin position="232"/>
        <end position="253"/>
    </location>
</feature>
<evidence type="ECO:0000259" key="10">
    <source>
        <dbReference type="PROSITE" id="PS51022"/>
    </source>
</evidence>
<feature type="transmembrane region" description="Helical" evidence="9">
    <location>
        <begin position="450"/>
        <end position="471"/>
    </location>
</feature>
<comment type="similarity">
    <text evidence="2 9">Belongs to the alanine or glycine:cation symporter (AGCS) (TC 2.A.25) family.</text>
</comment>
<keyword evidence="6 9" id="KW-0769">Symport</keyword>
<comment type="caution">
    <text evidence="11">The sequence shown here is derived from an EMBL/GenBank/DDBJ whole genome shotgun (WGS) entry which is preliminary data.</text>
</comment>
<feature type="transmembrane region" description="Helical" evidence="9">
    <location>
        <begin position="423"/>
        <end position="444"/>
    </location>
</feature>
<evidence type="ECO:0000313" key="11">
    <source>
        <dbReference type="EMBL" id="NMX03237.1"/>
    </source>
</evidence>
<keyword evidence="3 9" id="KW-0813">Transport</keyword>
<dbReference type="AlphaFoldDB" id="A0A7Y0U6H3"/>
<evidence type="ECO:0000256" key="5">
    <source>
        <dbReference type="ARBA" id="ARBA00022692"/>
    </source>
</evidence>
<name>A0A7Y0U6H3_9ACTO</name>
<feature type="transmembrane region" description="Helical" evidence="9">
    <location>
        <begin position="328"/>
        <end position="352"/>
    </location>
</feature>
<evidence type="ECO:0000256" key="6">
    <source>
        <dbReference type="ARBA" id="ARBA00022847"/>
    </source>
</evidence>
<feature type="transmembrane region" description="Helical" evidence="9">
    <location>
        <begin position="200"/>
        <end position="220"/>
    </location>
</feature>
<dbReference type="Proteomes" id="UP000575397">
    <property type="component" value="Unassembled WGS sequence"/>
</dbReference>
<evidence type="ECO:0000256" key="1">
    <source>
        <dbReference type="ARBA" id="ARBA00004651"/>
    </source>
</evidence>
<gene>
    <name evidence="11" type="ORF">HHJ77_04670</name>
</gene>
<evidence type="ECO:0000256" key="3">
    <source>
        <dbReference type="ARBA" id="ARBA00022448"/>
    </source>
</evidence>
<feature type="transmembrane region" description="Helical" evidence="9">
    <location>
        <begin position="87"/>
        <end position="113"/>
    </location>
</feature>
<dbReference type="InterPro" id="IPR001463">
    <property type="entry name" value="Na/Ala_symport"/>
</dbReference>
<dbReference type="PROSITE" id="PS51022">
    <property type="entry name" value="L27"/>
    <property type="match status" value="1"/>
</dbReference>
<evidence type="ECO:0000256" key="2">
    <source>
        <dbReference type="ARBA" id="ARBA00009261"/>
    </source>
</evidence>
<protein>
    <submittedName>
        <fullName evidence="11">Alanine:cation symporter family protein</fullName>
    </submittedName>
</protein>
<dbReference type="GO" id="GO:0005886">
    <property type="term" value="C:plasma membrane"/>
    <property type="evidence" value="ECO:0007669"/>
    <property type="project" value="UniProtKB-SubCell"/>
</dbReference>
<evidence type="ECO:0000256" key="8">
    <source>
        <dbReference type="ARBA" id="ARBA00023136"/>
    </source>
</evidence>
<dbReference type="NCBIfam" id="TIGR00835">
    <property type="entry name" value="agcS"/>
    <property type="match status" value="1"/>
</dbReference>
<dbReference type="RefSeq" id="WP_169762483.1">
    <property type="nucleotide sequence ID" value="NZ_CAMPNB010000023.1"/>
</dbReference>
<evidence type="ECO:0000256" key="4">
    <source>
        <dbReference type="ARBA" id="ARBA00022475"/>
    </source>
</evidence>
<reference evidence="11 12" key="1">
    <citation type="submission" date="2020-04" db="EMBL/GenBank/DDBJ databases">
        <title>Antimicrobial susceptibility and clonality of vaginal-derived multi-drug resistant Mobiluncus isolates in China.</title>
        <authorList>
            <person name="Zhang X."/>
        </authorList>
    </citation>
    <scope>NUCLEOTIDE SEQUENCE [LARGE SCALE GENOMIC DNA]</scope>
    <source>
        <strain evidence="11 12">12</strain>
    </source>
</reference>
<dbReference type="PANTHER" id="PTHR30330">
    <property type="entry name" value="AGSS FAMILY TRANSPORTER, SODIUM-ALANINE"/>
    <property type="match status" value="1"/>
</dbReference>
<keyword evidence="8 9" id="KW-0472">Membrane</keyword>
<feature type="transmembrane region" description="Helical" evidence="9">
    <location>
        <begin position="168"/>
        <end position="188"/>
    </location>
</feature>
<feature type="transmembrane region" description="Helical" evidence="9">
    <location>
        <begin position="380"/>
        <end position="402"/>
    </location>
</feature>
<keyword evidence="4 9" id="KW-1003">Cell membrane</keyword>
<accession>A0A7Y0U6H3</accession>
<dbReference type="Pfam" id="PF01235">
    <property type="entry name" value="Na_Ala_symp"/>
    <property type="match status" value="1"/>
</dbReference>